<evidence type="ECO:0000259" key="1">
    <source>
        <dbReference type="Pfam" id="PF00881"/>
    </source>
</evidence>
<reference evidence="2" key="1">
    <citation type="journal article" date="2020" name="mSystems">
        <title>Genome- and Community-Level Interaction Insights into Carbon Utilization and Element Cycling Functions of Hydrothermarchaeota in Hydrothermal Sediment.</title>
        <authorList>
            <person name="Zhou Z."/>
            <person name="Liu Y."/>
            <person name="Xu W."/>
            <person name="Pan J."/>
            <person name="Luo Z.H."/>
            <person name="Li M."/>
        </authorList>
    </citation>
    <scope>NUCLEOTIDE SEQUENCE [LARGE SCALE GENOMIC DNA]</scope>
    <source>
        <strain evidence="2">SpSt-70</strain>
    </source>
</reference>
<dbReference type="PANTHER" id="PTHR43745:SF2">
    <property type="entry name" value="NITROREDUCTASE MJ1384-RELATED"/>
    <property type="match status" value="1"/>
</dbReference>
<dbReference type="SUPFAM" id="SSF55469">
    <property type="entry name" value="FMN-dependent nitroreductase-like"/>
    <property type="match status" value="1"/>
</dbReference>
<gene>
    <name evidence="2" type="ORF">ENU78_02265</name>
</gene>
<accession>A0A7V3ZHW4</accession>
<comment type="caution">
    <text evidence="2">The sequence shown here is derived from an EMBL/GenBank/DDBJ whole genome shotgun (WGS) entry which is preliminary data.</text>
</comment>
<organism evidence="2">
    <name type="scientific">Dictyoglomus thermophilum</name>
    <dbReference type="NCBI Taxonomy" id="14"/>
    <lineage>
        <taxon>Bacteria</taxon>
        <taxon>Pseudomonadati</taxon>
        <taxon>Dictyoglomota</taxon>
        <taxon>Dictyoglomia</taxon>
        <taxon>Dictyoglomales</taxon>
        <taxon>Dictyoglomaceae</taxon>
        <taxon>Dictyoglomus</taxon>
    </lineage>
</organism>
<dbReference type="InterPro" id="IPR052544">
    <property type="entry name" value="Bacteriocin_Proc_Enz"/>
</dbReference>
<feature type="domain" description="Nitroreductase" evidence="1">
    <location>
        <begin position="46"/>
        <end position="220"/>
    </location>
</feature>
<dbReference type="PANTHER" id="PTHR43745">
    <property type="entry name" value="NITROREDUCTASE MJ1384-RELATED"/>
    <property type="match status" value="1"/>
</dbReference>
<dbReference type="Pfam" id="PF00881">
    <property type="entry name" value="Nitroreductase"/>
    <property type="match status" value="1"/>
</dbReference>
<dbReference type="InterPro" id="IPR020051">
    <property type="entry name" value="SagB-type_dehydrogenase"/>
</dbReference>
<proteinExistence type="predicted"/>
<dbReference type="InterPro" id="IPR000415">
    <property type="entry name" value="Nitroreductase-like"/>
</dbReference>
<dbReference type="InterPro" id="IPR029479">
    <property type="entry name" value="Nitroreductase"/>
</dbReference>
<dbReference type="AlphaFoldDB" id="A0A7V3ZHW4"/>
<dbReference type="GO" id="GO:0016491">
    <property type="term" value="F:oxidoreductase activity"/>
    <property type="evidence" value="ECO:0007669"/>
    <property type="project" value="InterPro"/>
</dbReference>
<dbReference type="CDD" id="cd02142">
    <property type="entry name" value="McbC_SagB-like_oxidoreductase"/>
    <property type="match status" value="1"/>
</dbReference>
<dbReference type="Gene3D" id="3.40.109.10">
    <property type="entry name" value="NADH Oxidase"/>
    <property type="match status" value="1"/>
</dbReference>
<dbReference type="NCBIfam" id="TIGR03605">
    <property type="entry name" value="antibiot_sagB"/>
    <property type="match status" value="1"/>
</dbReference>
<dbReference type="EMBL" id="DTDV01000007">
    <property type="protein sequence ID" value="HGK23264.1"/>
    <property type="molecule type" value="Genomic_DNA"/>
</dbReference>
<sequence length="221" mass="25471">MEWIVTFILIIILLIRFTYANNGKTIKLPSPVLKSSISVEEALLLRRSKRFYKDNPLTLQELSQILWASQGISDPDYKFRTCPSAGALYPLEIYVSVLRVDGIESGIYKYNPEKHEIVQIYKSPKREELYEASLKQEWIKRASVVIIICASFYKTKARYGERGIRYIYIETGHCAQNIYLQCVSLNLGTVAVGAFDDDEIKRILNLPKFEFPTYLMPIGKI</sequence>
<evidence type="ECO:0000313" key="2">
    <source>
        <dbReference type="EMBL" id="HGK23264.1"/>
    </source>
</evidence>
<name>A0A7V3ZHW4_DICTH</name>
<protein>
    <submittedName>
        <fullName evidence="2">SagB/ThcOx family dehydrogenase</fullName>
    </submittedName>
</protein>